<keyword evidence="2" id="KW-1185">Reference proteome</keyword>
<dbReference type="InterPro" id="IPR035093">
    <property type="entry name" value="RelE/ParE_toxin_dom_sf"/>
</dbReference>
<dbReference type="Proteomes" id="UP000660380">
    <property type="component" value="Unassembled WGS sequence"/>
</dbReference>
<name>A0ABR8H236_9CYAN</name>
<comment type="caution">
    <text evidence="1">The sequence shown here is derived from an EMBL/GenBank/DDBJ whole genome shotgun (WGS) entry which is preliminary data.</text>
</comment>
<protein>
    <submittedName>
        <fullName evidence="1">Type II toxin-antitoxin system RelE/ParE family toxin</fullName>
    </submittedName>
</protein>
<evidence type="ECO:0000313" key="2">
    <source>
        <dbReference type="Proteomes" id="UP000660380"/>
    </source>
</evidence>
<evidence type="ECO:0000313" key="1">
    <source>
        <dbReference type="EMBL" id="MBD2609402.1"/>
    </source>
</evidence>
<organism evidence="1 2">
    <name type="scientific">Scytonema hofmannii FACHB-248</name>
    <dbReference type="NCBI Taxonomy" id="1842502"/>
    <lineage>
        <taxon>Bacteria</taxon>
        <taxon>Bacillati</taxon>
        <taxon>Cyanobacteriota</taxon>
        <taxon>Cyanophyceae</taxon>
        <taxon>Nostocales</taxon>
        <taxon>Scytonemataceae</taxon>
        <taxon>Scytonema</taxon>
    </lineage>
</organism>
<dbReference type="Gene3D" id="3.30.2310.20">
    <property type="entry name" value="RelE-like"/>
    <property type="match status" value="1"/>
</dbReference>
<accession>A0ABR8H236</accession>
<sequence length="68" mass="8053">MAYNFHPDAKQELDDAVAYYDNISRDMGDAFIAEVERTLNRIEQFPQAWTQSRMMKQRSHSFHIIAVF</sequence>
<proteinExistence type="predicted"/>
<dbReference type="EMBL" id="JACJTA010000153">
    <property type="protein sequence ID" value="MBD2609402.1"/>
    <property type="molecule type" value="Genomic_DNA"/>
</dbReference>
<reference evidence="1 2" key="1">
    <citation type="journal article" date="2020" name="ISME J.">
        <title>Comparative genomics reveals insights into cyanobacterial evolution and habitat adaptation.</title>
        <authorList>
            <person name="Chen M.Y."/>
            <person name="Teng W.K."/>
            <person name="Zhao L."/>
            <person name="Hu C.X."/>
            <person name="Zhou Y.K."/>
            <person name="Han B.P."/>
            <person name="Song L.R."/>
            <person name="Shu W.S."/>
        </authorList>
    </citation>
    <scope>NUCLEOTIDE SEQUENCE [LARGE SCALE GENOMIC DNA]</scope>
    <source>
        <strain evidence="1 2">FACHB-248</strain>
    </source>
</reference>
<gene>
    <name evidence="1" type="ORF">H6G81_34160</name>
</gene>